<reference evidence="6" key="1">
    <citation type="submission" date="2021-01" db="EMBL/GenBank/DDBJ databases">
        <authorList>
            <person name="Corre E."/>
            <person name="Pelletier E."/>
            <person name="Niang G."/>
            <person name="Scheremetjew M."/>
            <person name="Finn R."/>
            <person name="Kale V."/>
            <person name="Holt S."/>
            <person name="Cochrane G."/>
            <person name="Meng A."/>
            <person name="Brown T."/>
            <person name="Cohen L."/>
        </authorList>
    </citation>
    <scope>NUCLEOTIDE SEQUENCE</scope>
    <source>
        <strain evidence="6">RCC1130</strain>
    </source>
</reference>
<evidence type="ECO:0000313" key="6">
    <source>
        <dbReference type="EMBL" id="CAD8546561.1"/>
    </source>
</evidence>
<keyword evidence="3" id="KW-0256">Endoplasmic reticulum</keyword>
<dbReference type="PROSITE" id="PS50076">
    <property type="entry name" value="DNAJ_2"/>
    <property type="match status" value="1"/>
</dbReference>
<dbReference type="InterPro" id="IPR036869">
    <property type="entry name" value="J_dom_sf"/>
</dbReference>
<dbReference type="GO" id="GO:0034975">
    <property type="term" value="P:protein folding in endoplasmic reticulum"/>
    <property type="evidence" value="ECO:0007669"/>
    <property type="project" value="TreeGrafter"/>
</dbReference>
<evidence type="ECO:0000256" key="1">
    <source>
        <dbReference type="ARBA" id="ARBA00004240"/>
    </source>
</evidence>
<dbReference type="PROSITE" id="PS00636">
    <property type="entry name" value="DNAJ_1"/>
    <property type="match status" value="1"/>
</dbReference>
<dbReference type="AlphaFoldDB" id="A0A7S0JC64"/>
<evidence type="ECO:0000256" key="4">
    <source>
        <dbReference type="SAM" id="MobiDB-lite"/>
    </source>
</evidence>
<organism evidence="6">
    <name type="scientific">Calcidiscus leptoporus</name>
    <dbReference type="NCBI Taxonomy" id="127549"/>
    <lineage>
        <taxon>Eukaryota</taxon>
        <taxon>Haptista</taxon>
        <taxon>Haptophyta</taxon>
        <taxon>Prymnesiophyceae</taxon>
        <taxon>Coccolithales</taxon>
        <taxon>Calcidiscaceae</taxon>
        <taxon>Calcidiscus</taxon>
    </lineage>
</organism>
<dbReference type="GO" id="GO:0051087">
    <property type="term" value="F:protein-folding chaperone binding"/>
    <property type="evidence" value="ECO:0007669"/>
    <property type="project" value="TreeGrafter"/>
</dbReference>
<dbReference type="Gene3D" id="1.10.287.110">
    <property type="entry name" value="DnaJ domain"/>
    <property type="match status" value="1"/>
</dbReference>
<feature type="region of interest" description="Disordered" evidence="4">
    <location>
        <begin position="289"/>
        <end position="318"/>
    </location>
</feature>
<feature type="compositionally biased region" description="Basic residues" evidence="4">
    <location>
        <begin position="220"/>
        <end position="232"/>
    </location>
</feature>
<evidence type="ECO:0000256" key="3">
    <source>
        <dbReference type="ARBA" id="ARBA00022824"/>
    </source>
</evidence>
<feature type="region of interest" description="Disordered" evidence="4">
    <location>
        <begin position="42"/>
        <end position="245"/>
    </location>
</feature>
<comment type="subcellular location">
    <subcellularLocation>
        <location evidence="1">Endoplasmic reticulum</location>
    </subcellularLocation>
</comment>
<dbReference type="SMART" id="SM00271">
    <property type="entry name" value="DnaJ"/>
    <property type="match status" value="1"/>
</dbReference>
<dbReference type="InterPro" id="IPR001623">
    <property type="entry name" value="DnaJ_domain"/>
</dbReference>
<sequence length="318" mass="34686">MHLCDAARAFARACAGFVVDVNEGGAVDPLASYSVEFRTYASRGETSNPKNLVEPTAGDTSISFVRSPSQEAEGKRGASAGTDGGKHAPPEQGSKGSAGRSSGKGGAAGGARERGGGRGSKAGSAAGASGRNGFEFNRGSFEQDARDFSASFGGGGARSSGHRQSAHERMERIRRDQRERQQQRQHQQQRRQRQPPPPPPPTPRRDYYAILSVPKDANKRQVKKAYHAAAKRWHPDKNRQAGQENRLAKAERNFKLIARAYEVLSDADTRAAYDAGQDVDDPKFSLMRAQQKEQQRGKYSNVRFEQGPAGKEWDFRAR</sequence>
<dbReference type="PRINTS" id="PR00625">
    <property type="entry name" value="JDOMAIN"/>
</dbReference>
<evidence type="ECO:0000256" key="2">
    <source>
        <dbReference type="ARBA" id="ARBA00022729"/>
    </source>
</evidence>
<dbReference type="GO" id="GO:0051787">
    <property type="term" value="F:misfolded protein binding"/>
    <property type="evidence" value="ECO:0007669"/>
    <property type="project" value="TreeGrafter"/>
</dbReference>
<evidence type="ECO:0000259" key="5">
    <source>
        <dbReference type="PROSITE" id="PS50076"/>
    </source>
</evidence>
<dbReference type="CDD" id="cd06257">
    <property type="entry name" value="DnaJ"/>
    <property type="match status" value="1"/>
</dbReference>
<accession>A0A7S0JC64</accession>
<dbReference type="EMBL" id="HBER01043414">
    <property type="protein sequence ID" value="CAD8546561.1"/>
    <property type="molecule type" value="Transcribed_RNA"/>
</dbReference>
<dbReference type="GO" id="GO:0005783">
    <property type="term" value="C:endoplasmic reticulum"/>
    <property type="evidence" value="ECO:0007669"/>
    <property type="project" value="UniProtKB-SubCell"/>
</dbReference>
<proteinExistence type="predicted"/>
<feature type="domain" description="J" evidence="5">
    <location>
        <begin position="206"/>
        <end position="277"/>
    </location>
</feature>
<dbReference type="InterPro" id="IPR051727">
    <property type="entry name" value="DnaJ_C3_Co-chaperones"/>
</dbReference>
<gene>
    <name evidence="6" type="ORF">CLEP1334_LOCUS21851</name>
</gene>
<dbReference type="InterPro" id="IPR018253">
    <property type="entry name" value="DnaJ_domain_CS"/>
</dbReference>
<feature type="compositionally biased region" description="Low complexity" evidence="4">
    <location>
        <begin position="121"/>
        <end position="131"/>
    </location>
</feature>
<dbReference type="Pfam" id="PF00226">
    <property type="entry name" value="DnaJ"/>
    <property type="match status" value="1"/>
</dbReference>
<keyword evidence="2" id="KW-0732">Signal</keyword>
<dbReference type="PANTHER" id="PTHR44140:SF2">
    <property type="entry name" value="LD25575P"/>
    <property type="match status" value="1"/>
</dbReference>
<feature type="compositionally biased region" description="Polar residues" evidence="4">
    <location>
        <begin position="58"/>
        <end position="70"/>
    </location>
</feature>
<dbReference type="SUPFAM" id="SSF46565">
    <property type="entry name" value="Chaperone J-domain"/>
    <property type="match status" value="1"/>
</dbReference>
<feature type="compositionally biased region" description="Basic and acidic residues" evidence="4">
    <location>
        <begin position="165"/>
        <end position="182"/>
    </location>
</feature>
<protein>
    <recommendedName>
        <fullName evidence="5">J domain-containing protein</fullName>
    </recommendedName>
</protein>
<name>A0A7S0JC64_9EUKA</name>
<dbReference type="PANTHER" id="PTHR44140">
    <property type="entry name" value="LD25575P"/>
    <property type="match status" value="1"/>
</dbReference>